<feature type="domain" description="PAC" evidence="6">
    <location>
        <begin position="677"/>
        <end position="729"/>
    </location>
</feature>
<feature type="domain" description="PAC" evidence="6">
    <location>
        <begin position="425"/>
        <end position="478"/>
    </location>
</feature>
<sequence length="1162" mass="129908">MDENEQAAFLRPEQAAEPDPEDLEPEGLDPEGLDREGLDHSCQRTRPALASSRPAEAEAHFAARDQGARALIDALRTQQAELKSQNEDLRSTHQALEETLNRVTAVFQALPVAVLNLDTRGLIREANQAAATLLNLPSGDDRRRFLTPFVGEAHRDALSRALHESAERQPVTLEEVKLYPRDHEPLIGDLHLAALPGEVGSQPELLCTIIDRSESAQQRQRLQEQQAQLEAIFQAAPVGIVFVRARQMLQFNAAWSELVGYTPEELHRQDTRMLYADEQEYARVGRELYAQVNREGTGRVQTRFRHQTGYPLDVALCASRLDQGDESGAAVVTILDVTERKAAERALQEREERLRLTVAATNDGLWDLDAVSGRMTINERYGAMLGYAPGELDLRLDAVIALVHPDDRPAVRSRFEQHLHDDTPYALDIRMRCKDGSWRWLHTRGQVVARNAIGQPLRVVGTHTDIHARKLAEQALYESNERLREAERLAALGRWELVIESSELIWSHELYRIVGLDPDEPLPGLSALARLCHPDDVDELRQRFDCALETGEPDRFTLRIFRRDGELRWLFIEGRTERGQTGRVQRCFGTAQDVTEREQTRERLREAAKVFESTADGIVITNGDHQITAVNPAFTEITGYAEEQVCGQPLETVLASANEPTFWDQSQQTPFVAGGRWPGERWERRQDGARYRARLSVTAINGERGQLDRYLIVLSDTTPLHRTQQQVEFLSQYDPLTGLLNRRGFQARLDQLLLQAEQRAGRTAILIVDLDRFRVVNESLGPATADELLKQVASALSQLVGSTDILSRLGSDEFGLILPAIGTNEAIATVVNQLQQCCAERRLVGGQSVAITASVGIARYPQDGGSSDVLMRHANVALKQAKARGRQRVQHFEHPRMQGAPDRLQLEASLSQALAQNELQLHYQPQIQLCDGRLIGAEALLRWHSTELGPIAPQRFISVAEDMGLIHEIGAWLLRQTAQQLAAWDQAGQRLPRLAVNLSILQLEDQDLVDRITGLLEQYRLAPERIELELTESLLMQQAGQSTATLDALRRLGVRLAIDDFGTGYSSLAYLHRLPLHQLKIDRSFVDPLPGDPHAQAIAQAVIALGDSLSLEVLAEGVETAEQAAWLRDAGCTLAQGYRYSRPLAPDAFAAQWLQHRDADAF</sequence>
<dbReference type="CDD" id="cd01949">
    <property type="entry name" value="GGDEF"/>
    <property type="match status" value="1"/>
</dbReference>
<evidence type="ECO:0000313" key="9">
    <source>
        <dbReference type="EMBL" id="MBK1705187.1"/>
    </source>
</evidence>
<dbReference type="PANTHER" id="PTHR44757:SF2">
    <property type="entry name" value="BIOFILM ARCHITECTURE MAINTENANCE PROTEIN MBAA"/>
    <property type="match status" value="1"/>
</dbReference>
<keyword evidence="2" id="KW-0973">c-di-GMP</keyword>
<dbReference type="SMART" id="SM00091">
    <property type="entry name" value="PAS"/>
    <property type="match status" value="5"/>
</dbReference>
<dbReference type="EC" id="3.1.4.52" evidence="1"/>
<dbReference type="SMART" id="SM00052">
    <property type="entry name" value="EAL"/>
    <property type="match status" value="1"/>
</dbReference>
<dbReference type="AlphaFoldDB" id="A0AAJ0XAT9"/>
<dbReference type="GO" id="GO:0006355">
    <property type="term" value="P:regulation of DNA-templated transcription"/>
    <property type="evidence" value="ECO:0007669"/>
    <property type="project" value="InterPro"/>
</dbReference>
<organism evidence="9 10">
    <name type="scientific">Halochromatium glycolicum</name>
    <dbReference type="NCBI Taxonomy" id="85075"/>
    <lineage>
        <taxon>Bacteria</taxon>
        <taxon>Pseudomonadati</taxon>
        <taxon>Pseudomonadota</taxon>
        <taxon>Gammaproteobacteria</taxon>
        <taxon>Chromatiales</taxon>
        <taxon>Chromatiaceae</taxon>
        <taxon>Halochromatium</taxon>
    </lineage>
</organism>
<dbReference type="InterPro" id="IPR043128">
    <property type="entry name" value="Rev_trsase/Diguanyl_cyclase"/>
</dbReference>
<feature type="compositionally biased region" description="Basic and acidic residues" evidence="4">
    <location>
        <begin position="32"/>
        <end position="42"/>
    </location>
</feature>
<evidence type="ECO:0000256" key="2">
    <source>
        <dbReference type="ARBA" id="ARBA00022636"/>
    </source>
</evidence>
<keyword evidence="3" id="KW-0175">Coiled coil</keyword>
<dbReference type="Gene3D" id="3.30.450.20">
    <property type="entry name" value="PAS domain"/>
    <property type="match status" value="5"/>
</dbReference>
<comment type="caution">
    <text evidence="9">The sequence shown here is derived from an EMBL/GenBank/DDBJ whole genome shotgun (WGS) entry which is preliminary data.</text>
</comment>
<evidence type="ECO:0000259" key="6">
    <source>
        <dbReference type="PROSITE" id="PS50113"/>
    </source>
</evidence>
<dbReference type="InterPro" id="IPR013655">
    <property type="entry name" value="PAS_fold_3"/>
</dbReference>
<feature type="coiled-coil region" evidence="3">
    <location>
        <begin position="68"/>
        <end position="106"/>
    </location>
</feature>
<gene>
    <name evidence="9" type="ORF">CKO40_11705</name>
</gene>
<dbReference type="Gene3D" id="3.30.70.270">
    <property type="match status" value="1"/>
</dbReference>
<dbReference type="InterPro" id="IPR000700">
    <property type="entry name" value="PAS-assoc_C"/>
</dbReference>
<accession>A0AAJ0XAT9</accession>
<feature type="compositionally biased region" description="Acidic residues" evidence="4">
    <location>
        <begin position="16"/>
        <end position="31"/>
    </location>
</feature>
<evidence type="ECO:0000259" key="7">
    <source>
        <dbReference type="PROSITE" id="PS50883"/>
    </source>
</evidence>
<dbReference type="Pfam" id="PF00990">
    <property type="entry name" value="GGDEF"/>
    <property type="match status" value="1"/>
</dbReference>
<evidence type="ECO:0000256" key="1">
    <source>
        <dbReference type="ARBA" id="ARBA00012282"/>
    </source>
</evidence>
<dbReference type="InterPro" id="IPR000014">
    <property type="entry name" value="PAS"/>
</dbReference>
<dbReference type="PROSITE" id="PS50883">
    <property type="entry name" value="EAL"/>
    <property type="match status" value="1"/>
</dbReference>
<dbReference type="SUPFAM" id="SSF141868">
    <property type="entry name" value="EAL domain-like"/>
    <property type="match status" value="1"/>
</dbReference>
<dbReference type="InterPro" id="IPR013767">
    <property type="entry name" value="PAS_fold"/>
</dbReference>
<feature type="domain" description="EAL" evidence="7">
    <location>
        <begin position="903"/>
        <end position="1157"/>
    </location>
</feature>
<dbReference type="SMART" id="SM00086">
    <property type="entry name" value="PAC"/>
    <property type="match status" value="5"/>
</dbReference>
<dbReference type="PROSITE" id="PS50887">
    <property type="entry name" value="GGDEF"/>
    <property type="match status" value="1"/>
</dbReference>
<dbReference type="CDD" id="cd00130">
    <property type="entry name" value="PAS"/>
    <property type="match status" value="5"/>
</dbReference>
<keyword evidence="10" id="KW-1185">Reference proteome</keyword>
<dbReference type="GO" id="GO:0071111">
    <property type="term" value="F:cyclic-guanylate-specific phosphodiesterase activity"/>
    <property type="evidence" value="ECO:0007669"/>
    <property type="project" value="UniProtKB-EC"/>
</dbReference>
<dbReference type="InterPro" id="IPR035919">
    <property type="entry name" value="EAL_sf"/>
</dbReference>
<dbReference type="Pfam" id="PF00563">
    <property type="entry name" value="EAL"/>
    <property type="match status" value="1"/>
</dbReference>
<dbReference type="Gene3D" id="3.20.20.450">
    <property type="entry name" value="EAL domain"/>
    <property type="match status" value="1"/>
</dbReference>
<evidence type="ECO:0000259" key="8">
    <source>
        <dbReference type="PROSITE" id="PS50887"/>
    </source>
</evidence>
<dbReference type="Pfam" id="PF08447">
    <property type="entry name" value="PAS_3"/>
    <property type="match status" value="2"/>
</dbReference>
<dbReference type="InterPro" id="IPR035965">
    <property type="entry name" value="PAS-like_dom_sf"/>
</dbReference>
<dbReference type="InterPro" id="IPR000160">
    <property type="entry name" value="GGDEF_dom"/>
</dbReference>
<dbReference type="SUPFAM" id="SSF55785">
    <property type="entry name" value="PYP-like sensor domain (PAS domain)"/>
    <property type="match status" value="5"/>
</dbReference>
<dbReference type="InterPro" id="IPR052155">
    <property type="entry name" value="Biofilm_reg_signaling"/>
</dbReference>
<feature type="region of interest" description="Disordered" evidence="4">
    <location>
        <begin position="1"/>
        <end position="56"/>
    </location>
</feature>
<dbReference type="NCBIfam" id="TIGR00229">
    <property type="entry name" value="sensory_box"/>
    <property type="match status" value="4"/>
</dbReference>
<dbReference type="Gene3D" id="2.10.70.100">
    <property type="match status" value="1"/>
</dbReference>
<dbReference type="PROSITE" id="PS50113">
    <property type="entry name" value="PAC"/>
    <property type="match status" value="4"/>
</dbReference>
<dbReference type="CDD" id="cd01948">
    <property type="entry name" value="EAL"/>
    <property type="match status" value="1"/>
</dbReference>
<feature type="domain" description="PAC" evidence="6">
    <location>
        <begin position="298"/>
        <end position="349"/>
    </location>
</feature>
<dbReference type="InterPro" id="IPR001633">
    <property type="entry name" value="EAL_dom"/>
</dbReference>
<feature type="domain" description="PAS" evidence="5">
    <location>
        <begin position="603"/>
        <end position="648"/>
    </location>
</feature>
<evidence type="ECO:0000256" key="4">
    <source>
        <dbReference type="SAM" id="MobiDB-lite"/>
    </source>
</evidence>
<dbReference type="Pfam" id="PF13426">
    <property type="entry name" value="PAS_9"/>
    <property type="match status" value="1"/>
</dbReference>
<reference evidence="9" key="1">
    <citation type="submission" date="2017-08" db="EMBL/GenBank/DDBJ databases">
        <authorList>
            <person name="Imhoff J.F."/>
            <person name="Rahn T."/>
            <person name="Kuenzel S."/>
            <person name="Neulinger S.C."/>
        </authorList>
    </citation>
    <scope>NUCLEOTIDE SEQUENCE</scope>
    <source>
        <strain evidence="9">DSM 11080</strain>
    </source>
</reference>
<dbReference type="Pfam" id="PF13188">
    <property type="entry name" value="PAS_8"/>
    <property type="match status" value="1"/>
</dbReference>
<dbReference type="PROSITE" id="PS50112">
    <property type="entry name" value="PAS"/>
    <property type="match status" value="3"/>
</dbReference>
<dbReference type="SUPFAM" id="SSF55073">
    <property type="entry name" value="Nucleotide cyclase"/>
    <property type="match status" value="1"/>
</dbReference>
<dbReference type="InterPro" id="IPR001610">
    <property type="entry name" value="PAC"/>
</dbReference>
<evidence type="ECO:0000259" key="5">
    <source>
        <dbReference type="PROSITE" id="PS50112"/>
    </source>
</evidence>
<dbReference type="EMBL" id="NRSJ01000019">
    <property type="protein sequence ID" value="MBK1705187.1"/>
    <property type="molecule type" value="Genomic_DNA"/>
</dbReference>
<dbReference type="PANTHER" id="PTHR44757">
    <property type="entry name" value="DIGUANYLATE CYCLASE DGCP"/>
    <property type="match status" value="1"/>
</dbReference>
<dbReference type="Proteomes" id="UP001296776">
    <property type="component" value="Unassembled WGS sequence"/>
</dbReference>
<feature type="domain" description="PAS" evidence="5">
    <location>
        <begin position="350"/>
        <end position="422"/>
    </location>
</feature>
<feature type="domain" description="PAC" evidence="6">
    <location>
        <begin position="554"/>
        <end position="606"/>
    </location>
</feature>
<dbReference type="Pfam" id="PF00989">
    <property type="entry name" value="PAS"/>
    <property type="match status" value="1"/>
</dbReference>
<protein>
    <recommendedName>
        <fullName evidence="1">cyclic-guanylate-specific phosphodiesterase</fullName>
        <ecNumber evidence="1">3.1.4.52</ecNumber>
    </recommendedName>
</protein>
<reference evidence="9" key="2">
    <citation type="journal article" date="2020" name="Microorganisms">
        <title>Osmotic Adaptation and Compatible Solute Biosynthesis of Phototrophic Bacteria as Revealed from Genome Analyses.</title>
        <authorList>
            <person name="Imhoff J.F."/>
            <person name="Rahn T."/>
            <person name="Kunzel S."/>
            <person name="Keller A."/>
            <person name="Neulinger S.C."/>
        </authorList>
    </citation>
    <scope>NUCLEOTIDE SEQUENCE</scope>
    <source>
        <strain evidence="9">DSM 11080</strain>
    </source>
</reference>
<dbReference type="InterPro" id="IPR029787">
    <property type="entry name" value="Nucleotide_cyclase"/>
</dbReference>
<feature type="domain" description="GGDEF" evidence="8">
    <location>
        <begin position="761"/>
        <end position="894"/>
    </location>
</feature>
<dbReference type="NCBIfam" id="TIGR00254">
    <property type="entry name" value="GGDEF"/>
    <property type="match status" value="1"/>
</dbReference>
<evidence type="ECO:0000313" key="10">
    <source>
        <dbReference type="Proteomes" id="UP001296776"/>
    </source>
</evidence>
<proteinExistence type="predicted"/>
<evidence type="ECO:0000256" key="3">
    <source>
        <dbReference type="SAM" id="Coils"/>
    </source>
</evidence>
<dbReference type="RefSeq" id="WP_200346401.1">
    <property type="nucleotide sequence ID" value="NZ_NRSJ01000019.1"/>
</dbReference>
<feature type="domain" description="PAS" evidence="5">
    <location>
        <begin position="506"/>
        <end position="551"/>
    </location>
</feature>
<dbReference type="FunFam" id="3.20.20.450:FF:000001">
    <property type="entry name" value="Cyclic di-GMP phosphodiesterase yahA"/>
    <property type="match status" value="1"/>
</dbReference>
<dbReference type="SMART" id="SM00267">
    <property type="entry name" value="GGDEF"/>
    <property type="match status" value="1"/>
</dbReference>
<name>A0AAJ0XAT9_9GAMM</name>